<dbReference type="PANTHER" id="PTHR31623">
    <property type="entry name" value="F21J9.9"/>
    <property type="match status" value="1"/>
</dbReference>
<organism evidence="4 5">
    <name type="scientific">Eucalyptus globulus</name>
    <name type="common">Tasmanian blue gum</name>
    <dbReference type="NCBI Taxonomy" id="34317"/>
    <lineage>
        <taxon>Eukaryota</taxon>
        <taxon>Viridiplantae</taxon>
        <taxon>Streptophyta</taxon>
        <taxon>Embryophyta</taxon>
        <taxon>Tracheophyta</taxon>
        <taxon>Spermatophyta</taxon>
        <taxon>Magnoliopsida</taxon>
        <taxon>eudicotyledons</taxon>
        <taxon>Gunneridae</taxon>
        <taxon>Pentapetalae</taxon>
        <taxon>rosids</taxon>
        <taxon>malvids</taxon>
        <taxon>Myrtales</taxon>
        <taxon>Myrtaceae</taxon>
        <taxon>Myrtoideae</taxon>
        <taxon>Eucalypteae</taxon>
        <taxon>Eucalyptus</taxon>
    </lineage>
</organism>
<keyword evidence="3" id="KW-0012">Acyltransferase</keyword>
<evidence type="ECO:0000256" key="1">
    <source>
        <dbReference type="ARBA" id="ARBA00009861"/>
    </source>
</evidence>
<sequence length="489" mass="53976">MTQKIANFSSLIYINYKILRFKSTKETHLSPERNLKGQTFKSLNFQQNVAMKVEAVSAESIKPSSPTPSHHREFKFCLLDQLAPPFYVPAILFYSAPDDKAALDSASATGNLKTSLSQALSLFYPLGGRVKGNAAIDCSDDGALYLEAKAHFELSEVLSNPDINQLQKFLPFSPYRVIPNIEEQVIVGVQFTFFNCGGIAIGICISHKIADGASVSAFLAAWSEISINGVDGEANLKTPFLKASEIFPPKDINFQMPSGVISREKLLTKMFRFDGESLGRLRARFGSTAPTRVEAVTALIWKSAVEAARKRPDWTKKYPPSSAVIHVVNIRSRIRSQPLPENALGNLWQSIVAPLMEPNKEAELQDFAGIIRKSISSIDSEYLSALRGENGLAKACENLTAARRLAAASAGEIELYRFSSCARFPFYEADFGWGRPAWVCTTSVPMKNVVILMGTKCGDGIEAWITLAEHDMIEFERNDELLQFIAESP</sequence>
<evidence type="ECO:0000313" key="4">
    <source>
        <dbReference type="EMBL" id="KAL3745944.1"/>
    </source>
</evidence>
<dbReference type="EMBL" id="JBJKBG010000003">
    <property type="protein sequence ID" value="KAL3745944.1"/>
    <property type="molecule type" value="Genomic_DNA"/>
</dbReference>
<dbReference type="Gene3D" id="3.30.559.10">
    <property type="entry name" value="Chloramphenicol acetyltransferase-like domain"/>
    <property type="match status" value="2"/>
</dbReference>
<comment type="similarity">
    <text evidence="1">Belongs to the plant acyltransferase family.</text>
</comment>
<dbReference type="Pfam" id="PF02458">
    <property type="entry name" value="Transferase"/>
    <property type="match status" value="1"/>
</dbReference>
<name>A0ABD3L2P7_EUCGL</name>
<accession>A0ABD3L2P7</accession>
<gene>
    <name evidence="4" type="ORF">ACJRO7_014960</name>
</gene>
<evidence type="ECO:0000256" key="2">
    <source>
        <dbReference type="ARBA" id="ARBA00022679"/>
    </source>
</evidence>
<keyword evidence="5" id="KW-1185">Reference proteome</keyword>
<keyword evidence="2" id="KW-0808">Transferase</keyword>
<dbReference type="GO" id="GO:0016746">
    <property type="term" value="F:acyltransferase activity"/>
    <property type="evidence" value="ECO:0007669"/>
    <property type="project" value="UniProtKB-KW"/>
</dbReference>
<proteinExistence type="inferred from homology"/>
<protein>
    <submittedName>
        <fullName evidence="4">Uncharacterized protein</fullName>
    </submittedName>
</protein>
<dbReference type="InterPro" id="IPR023213">
    <property type="entry name" value="CAT-like_dom_sf"/>
</dbReference>
<dbReference type="AlphaFoldDB" id="A0ABD3L2P7"/>
<dbReference type="PANTHER" id="PTHR31623:SF79">
    <property type="entry name" value="SALUTARIDINOL 7-O-ACETYLTRANSFERASE"/>
    <property type="match status" value="1"/>
</dbReference>
<evidence type="ECO:0000313" key="5">
    <source>
        <dbReference type="Proteomes" id="UP001634007"/>
    </source>
</evidence>
<evidence type="ECO:0000256" key="3">
    <source>
        <dbReference type="ARBA" id="ARBA00023315"/>
    </source>
</evidence>
<comment type="caution">
    <text evidence="4">The sequence shown here is derived from an EMBL/GenBank/DDBJ whole genome shotgun (WGS) entry which is preliminary data.</text>
</comment>
<dbReference type="Proteomes" id="UP001634007">
    <property type="component" value="Unassembled WGS sequence"/>
</dbReference>
<reference evidence="4 5" key="1">
    <citation type="submission" date="2024-11" db="EMBL/GenBank/DDBJ databases">
        <title>Chromosome-level genome assembly of Eucalyptus globulus Labill. provides insights into its genome evolution.</title>
        <authorList>
            <person name="Li X."/>
        </authorList>
    </citation>
    <scope>NUCLEOTIDE SEQUENCE [LARGE SCALE GENOMIC DNA]</scope>
    <source>
        <strain evidence="4">CL2024</strain>
        <tissue evidence="4">Fresh tender leaves</tissue>
    </source>
</reference>